<dbReference type="SUPFAM" id="SSF56935">
    <property type="entry name" value="Porins"/>
    <property type="match status" value="1"/>
</dbReference>
<dbReference type="InterPro" id="IPR036942">
    <property type="entry name" value="Beta-barrel_TonB_sf"/>
</dbReference>
<feature type="signal peptide" evidence="4">
    <location>
        <begin position="1"/>
        <end position="22"/>
    </location>
</feature>
<comment type="caution">
    <text evidence="6">The sequence shown here is derived from an EMBL/GenBank/DDBJ whole genome shotgun (WGS) entry which is preliminary data.</text>
</comment>
<dbReference type="Pfam" id="PF14905">
    <property type="entry name" value="OMP_b-brl_3"/>
    <property type="match status" value="1"/>
</dbReference>
<reference evidence="7" key="1">
    <citation type="journal article" date="2019" name="Int. J. Syst. Evol. Microbiol.">
        <title>The Global Catalogue of Microorganisms (GCM) 10K type strain sequencing project: providing services to taxonomists for standard genome sequencing and annotation.</title>
        <authorList>
            <consortium name="The Broad Institute Genomics Platform"/>
            <consortium name="The Broad Institute Genome Sequencing Center for Infectious Disease"/>
            <person name="Wu L."/>
            <person name="Ma J."/>
        </authorList>
    </citation>
    <scope>NUCLEOTIDE SEQUENCE [LARGE SCALE GENOMIC DNA]</scope>
    <source>
        <strain evidence="7">KCTC 42805</strain>
    </source>
</reference>
<name>A0ABW5M411_9BACT</name>
<dbReference type="InterPro" id="IPR037066">
    <property type="entry name" value="Plug_dom_sf"/>
</dbReference>
<comment type="subcellular location">
    <subcellularLocation>
        <location evidence="1">Cell outer membrane</location>
    </subcellularLocation>
</comment>
<evidence type="ECO:0000259" key="5">
    <source>
        <dbReference type="Pfam" id="PF14905"/>
    </source>
</evidence>
<sequence length="813" mass="91373">MRNAYLLLLFMCLILISSVTSAQTTGRLTGTLKDEAGAAISFGTVAVMKASSTSIAMGGVSEVDGTFSIQAPTAGTYFLRITAVGYKLLETPPFTVTGASFAKNFGTIALKSDVKQLKEVNVQALQPTITQEADRMVVSVEGTAMVAGNTAYQMLAKIPGVFIDQEGNIQLNGRSGVTVMLDGKLTYLSARDLRTMLEAMSAENVKNVEIITNPSAKYDAEGSSGILNINLKRNTQRGMNGSLYAGYTYNGKQHGYNSGATINYKNGPWSSFATLDWARRVGGREATFTRVFYGAQQTTYFDQVATGNFQSQGPPAIRIGTDYSLNDRHSIGVMAYYNNNRAYSDFLTDTYVGSAPNRPSSYINADNYTTSQFSNLATNLHYSGKLDTAGTTLTADLDYVRITNPARSDFFNYFRDLNSDQPDSTDFLFTDIRSGYTIYAAKMDFTRPFSRGRKLEIGAKTSRVISDNDARFYLNNSDVPVLDTRRTNHFYYREYIYAAYLNWNSKLGERYTVQAGLRAEQTVSNGQLLTTGQETNRSYLSLFPSVFVQQKVNADYDISYSYSRRIQRPNYGNLNPFVLYRDPYTWWQGNPYLRPQYTHAFSITHNLKKKYSLVMSYQLVNDVIAELPLLDTEKATTVYYIGNVNDGHNLSLTGIIPIKFGKRWESSNTLVMSYNKYNTVVNQTSIANDRVFYMIQSNQTIQLPFDLRAEINGSYRGPTAYGLYFVDSQWWIHLALKKTFLNKALDVSVNANDIFKGQRIKTATVVDRNINEFDQYFRARSLGITLRYKFNRGQKVDERRRNNSLEELNRTGG</sequence>
<evidence type="ECO:0000256" key="4">
    <source>
        <dbReference type="SAM" id="SignalP"/>
    </source>
</evidence>
<keyword evidence="3" id="KW-0998">Cell outer membrane</keyword>
<evidence type="ECO:0000256" key="2">
    <source>
        <dbReference type="ARBA" id="ARBA00023136"/>
    </source>
</evidence>
<evidence type="ECO:0000313" key="6">
    <source>
        <dbReference type="EMBL" id="MFD2571049.1"/>
    </source>
</evidence>
<dbReference type="RefSeq" id="WP_381522248.1">
    <property type="nucleotide sequence ID" value="NZ_JBHULN010000005.1"/>
</dbReference>
<proteinExistence type="predicted"/>
<evidence type="ECO:0000256" key="3">
    <source>
        <dbReference type="ARBA" id="ARBA00023237"/>
    </source>
</evidence>
<dbReference type="PANTHER" id="PTHR40980:SF4">
    <property type="entry name" value="TONB-DEPENDENT RECEPTOR-LIKE BETA-BARREL DOMAIN-CONTAINING PROTEIN"/>
    <property type="match status" value="1"/>
</dbReference>
<accession>A0ABW5M411</accession>
<dbReference type="Gene3D" id="2.170.130.10">
    <property type="entry name" value="TonB-dependent receptor, plug domain"/>
    <property type="match status" value="1"/>
</dbReference>
<keyword evidence="4" id="KW-0732">Signal</keyword>
<keyword evidence="2" id="KW-0472">Membrane</keyword>
<dbReference type="Proteomes" id="UP001597469">
    <property type="component" value="Unassembled WGS sequence"/>
</dbReference>
<feature type="domain" description="Outer membrane protein beta-barrel" evidence="5">
    <location>
        <begin position="385"/>
        <end position="788"/>
    </location>
</feature>
<evidence type="ECO:0000313" key="7">
    <source>
        <dbReference type="Proteomes" id="UP001597469"/>
    </source>
</evidence>
<organism evidence="6 7">
    <name type="scientific">Spirosoma soli</name>
    <dbReference type="NCBI Taxonomy" id="1770529"/>
    <lineage>
        <taxon>Bacteria</taxon>
        <taxon>Pseudomonadati</taxon>
        <taxon>Bacteroidota</taxon>
        <taxon>Cytophagia</taxon>
        <taxon>Cytophagales</taxon>
        <taxon>Cytophagaceae</taxon>
        <taxon>Spirosoma</taxon>
    </lineage>
</organism>
<keyword evidence="7" id="KW-1185">Reference proteome</keyword>
<dbReference type="PANTHER" id="PTHR40980">
    <property type="entry name" value="PLUG DOMAIN-CONTAINING PROTEIN"/>
    <property type="match status" value="1"/>
</dbReference>
<dbReference type="InterPro" id="IPR008969">
    <property type="entry name" value="CarboxyPept-like_regulatory"/>
</dbReference>
<dbReference type="SUPFAM" id="SSF49464">
    <property type="entry name" value="Carboxypeptidase regulatory domain-like"/>
    <property type="match status" value="1"/>
</dbReference>
<dbReference type="Gene3D" id="2.40.170.20">
    <property type="entry name" value="TonB-dependent receptor, beta-barrel domain"/>
    <property type="match status" value="1"/>
</dbReference>
<gene>
    <name evidence="6" type="ORF">ACFSUS_10420</name>
</gene>
<protein>
    <submittedName>
        <fullName evidence="6">Outer membrane beta-barrel protein</fullName>
    </submittedName>
</protein>
<evidence type="ECO:0000256" key="1">
    <source>
        <dbReference type="ARBA" id="ARBA00004442"/>
    </source>
</evidence>
<feature type="chain" id="PRO_5046165901" evidence="4">
    <location>
        <begin position="23"/>
        <end position="813"/>
    </location>
</feature>
<dbReference type="Pfam" id="PF13620">
    <property type="entry name" value="CarboxypepD_reg"/>
    <property type="match status" value="1"/>
</dbReference>
<dbReference type="EMBL" id="JBHULN010000005">
    <property type="protein sequence ID" value="MFD2571049.1"/>
    <property type="molecule type" value="Genomic_DNA"/>
</dbReference>
<dbReference type="InterPro" id="IPR041700">
    <property type="entry name" value="OMP_b-brl_3"/>
</dbReference>